<evidence type="ECO:0000256" key="1">
    <source>
        <dbReference type="SAM" id="MobiDB-lite"/>
    </source>
</evidence>
<feature type="region of interest" description="Disordered" evidence="1">
    <location>
        <begin position="1"/>
        <end position="42"/>
    </location>
</feature>
<comment type="caution">
    <text evidence="2">The sequence shown here is derived from an EMBL/GenBank/DDBJ whole genome shotgun (WGS) entry which is preliminary data.</text>
</comment>
<reference evidence="2 3" key="1">
    <citation type="submission" date="2019-11" db="EMBL/GenBank/DDBJ databases">
        <title>Whole genome sequence of Oryza granulata.</title>
        <authorList>
            <person name="Li W."/>
        </authorList>
    </citation>
    <scope>NUCLEOTIDE SEQUENCE [LARGE SCALE GENOMIC DNA]</scope>
    <source>
        <strain evidence="3">cv. Menghai</strain>
        <tissue evidence="2">Leaf</tissue>
    </source>
</reference>
<evidence type="ECO:0000313" key="3">
    <source>
        <dbReference type="Proteomes" id="UP000479710"/>
    </source>
</evidence>
<protein>
    <submittedName>
        <fullName evidence="2">Uncharacterized protein</fullName>
    </submittedName>
</protein>
<gene>
    <name evidence="2" type="ORF">E2562_026625</name>
</gene>
<sequence length="249" mass="27119">MTISHVEPSDQELPQAAPGTPPAPIKLASSPSGEADLDDEHDDAPLRFRRMDNILGDAAVPEQAQWELANELLAVSAEEPSTFAEAEREKCWCAAMEEELRSIEDNSTWKAVDLPAAVSRAATHLSWPPTARRSPLPLDGDSPNSTVAMATASRLRDATPRRASRLAAMRLAARPRALTDQAVRPRSCILHASPIPRAASASPRRDGEPDTTRPYARMNVPDPHRRSQPVPPTHSVRLGRLPCNAQPPR</sequence>
<keyword evidence="3" id="KW-1185">Reference proteome</keyword>
<dbReference type="EMBL" id="SPHZ02000007">
    <property type="protein sequence ID" value="KAF0908576.1"/>
    <property type="molecule type" value="Genomic_DNA"/>
</dbReference>
<feature type="compositionally biased region" description="Low complexity" evidence="1">
    <location>
        <begin position="192"/>
        <end position="202"/>
    </location>
</feature>
<feature type="region of interest" description="Disordered" evidence="1">
    <location>
        <begin position="189"/>
        <end position="249"/>
    </location>
</feature>
<proteinExistence type="predicted"/>
<dbReference type="Proteomes" id="UP000479710">
    <property type="component" value="Unassembled WGS sequence"/>
</dbReference>
<organism evidence="2 3">
    <name type="scientific">Oryza meyeriana var. granulata</name>
    <dbReference type="NCBI Taxonomy" id="110450"/>
    <lineage>
        <taxon>Eukaryota</taxon>
        <taxon>Viridiplantae</taxon>
        <taxon>Streptophyta</taxon>
        <taxon>Embryophyta</taxon>
        <taxon>Tracheophyta</taxon>
        <taxon>Spermatophyta</taxon>
        <taxon>Magnoliopsida</taxon>
        <taxon>Liliopsida</taxon>
        <taxon>Poales</taxon>
        <taxon>Poaceae</taxon>
        <taxon>BOP clade</taxon>
        <taxon>Oryzoideae</taxon>
        <taxon>Oryzeae</taxon>
        <taxon>Oryzinae</taxon>
        <taxon>Oryza</taxon>
        <taxon>Oryza meyeriana</taxon>
    </lineage>
</organism>
<evidence type="ECO:0000313" key="2">
    <source>
        <dbReference type="EMBL" id="KAF0908576.1"/>
    </source>
</evidence>
<accession>A0A6G1D814</accession>
<name>A0A6G1D814_9ORYZ</name>
<dbReference type="AlphaFoldDB" id="A0A6G1D814"/>